<protein>
    <submittedName>
        <fullName evidence="1">Uncharacterized protein</fullName>
    </submittedName>
</protein>
<organism evidence="1 2">
    <name type="scientific">Lentzea pudingi</name>
    <dbReference type="NCBI Taxonomy" id="1789439"/>
    <lineage>
        <taxon>Bacteria</taxon>
        <taxon>Bacillati</taxon>
        <taxon>Actinomycetota</taxon>
        <taxon>Actinomycetes</taxon>
        <taxon>Pseudonocardiales</taxon>
        <taxon>Pseudonocardiaceae</taxon>
        <taxon>Lentzea</taxon>
    </lineage>
</organism>
<comment type="caution">
    <text evidence="1">The sequence shown here is derived from an EMBL/GenBank/DDBJ whole genome shotgun (WGS) entry which is preliminary data.</text>
</comment>
<gene>
    <name evidence="1" type="ORF">GCM10011609_42230</name>
</gene>
<reference evidence="2" key="1">
    <citation type="journal article" date="2019" name="Int. J. Syst. Evol. Microbiol.">
        <title>The Global Catalogue of Microorganisms (GCM) 10K type strain sequencing project: providing services to taxonomists for standard genome sequencing and annotation.</title>
        <authorList>
            <consortium name="The Broad Institute Genomics Platform"/>
            <consortium name="The Broad Institute Genome Sequencing Center for Infectious Disease"/>
            <person name="Wu L."/>
            <person name="Ma J."/>
        </authorList>
    </citation>
    <scope>NUCLEOTIDE SEQUENCE [LARGE SCALE GENOMIC DNA]</scope>
    <source>
        <strain evidence="2">CGMCC 4.7319</strain>
    </source>
</reference>
<name>A0ABQ2I5Q3_9PSEU</name>
<evidence type="ECO:0000313" key="1">
    <source>
        <dbReference type="EMBL" id="GGM99483.1"/>
    </source>
</evidence>
<keyword evidence="2" id="KW-1185">Reference proteome</keyword>
<dbReference type="EMBL" id="BMNC01000005">
    <property type="protein sequence ID" value="GGM99483.1"/>
    <property type="molecule type" value="Genomic_DNA"/>
</dbReference>
<dbReference type="Proteomes" id="UP000597656">
    <property type="component" value="Unassembled WGS sequence"/>
</dbReference>
<evidence type="ECO:0000313" key="2">
    <source>
        <dbReference type="Proteomes" id="UP000597656"/>
    </source>
</evidence>
<proteinExistence type="predicted"/>
<accession>A0ABQ2I5Q3</accession>
<sequence length="124" mass="13555">MVSEGDARGGNGQSGGVEQREIMQRALGVLTLTYDGAGSNDYLRMALKSLQEGVFSYEVKVDGELNEAGQQALKQAMDQVLSQFGWFTAGLLYAFHGVAQAYENDYEDADVQEVLRQLAIRLAD</sequence>
<dbReference type="RefSeq" id="WP_189156467.1">
    <property type="nucleotide sequence ID" value="NZ_BMNC01000005.1"/>
</dbReference>